<evidence type="ECO:0000313" key="3">
    <source>
        <dbReference type="EMBL" id="VDO27541.1"/>
    </source>
</evidence>
<protein>
    <submittedName>
        <fullName evidence="5">Transmembrane protein</fullName>
    </submittedName>
</protein>
<dbReference type="EMBL" id="UZAF01016413">
    <property type="protein sequence ID" value="VDO27541.1"/>
    <property type="molecule type" value="Genomic_DNA"/>
</dbReference>
<feature type="signal peptide" evidence="2">
    <location>
        <begin position="1"/>
        <end position="18"/>
    </location>
</feature>
<accession>A0A0N4W771</accession>
<evidence type="ECO:0000313" key="4">
    <source>
        <dbReference type="Proteomes" id="UP000268014"/>
    </source>
</evidence>
<keyword evidence="2" id="KW-0732">Signal</keyword>
<proteinExistence type="predicted"/>
<dbReference type="WBParaSite" id="HPLM_0000595701-mRNA-1">
    <property type="protein sequence ID" value="HPLM_0000595701-mRNA-1"/>
    <property type="gene ID" value="HPLM_0000595701"/>
</dbReference>
<evidence type="ECO:0000256" key="2">
    <source>
        <dbReference type="SAM" id="SignalP"/>
    </source>
</evidence>
<name>A0A0N4W771_HAEPC</name>
<gene>
    <name evidence="3" type="ORF">HPLM_LOCUS5949</name>
</gene>
<evidence type="ECO:0000313" key="5">
    <source>
        <dbReference type="WBParaSite" id="HPLM_0000595701-mRNA-1"/>
    </source>
</evidence>
<keyword evidence="4" id="KW-1185">Reference proteome</keyword>
<reference evidence="3 4" key="2">
    <citation type="submission" date="2018-11" db="EMBL/GenBank/DDBJ databases">
        <authorList>
            <consortium name="Pathogen Informatics"/>
        </authorList>
    </citation>
    <scope>NUCLEOTIDE SEQUENCE [LARGE SCALE GENOMIC DNA]</scope>
    <source>
        <strain evidence="3 4">MHpl1</strain>
    </source>
</reference>
<feature type="chain" id="PRO_5043123462" evidence="2">
    <location>
        <begin position="19"/>
        <end position="120"/>
    </location>
</feature>
<reference evidence="5" key="1">
    <citation type="submission" date="2017-02" db="UniProtKB">
        <authorList>
            <consortium name="WormBaseParasite"/>
        </authorList>
    </citation>
    <scope>IDENTIFICATION</scope>
</reference>
<feature type="compositionally biased region" description="Polar residues" evidence="1">
    <location>
        <begin position="109"/>
        <end position="120"/>
    </location>
</feature>
<evidence type="ECO:0000256" key="1">
    <source>
        <dbReference type="SAM" id="MobiDB-lite"/>
    </source>
</evidence>
<feature type="region of interest" description="Disordered" evidence="1">
    <location>
        <begin position="97"/>
        <end position="120"/>
    </location>
</feature>
<dbReference type="Proteomes" id="UP000268014">
    <property type="component" value="Unassembled WGS sequence"/>
</dbReference>
<dbReference type="AlphaFoldDB" id="A0A0N4W771"/>
<sequence length="120" mass="14145">MPHRVGLCWAAWYLLVSAYLLSINDVYIMRTSHAFERFTLSLVPHAQRTNEIKRRITVDQQDVKYGSNRYRAKLGAENKVSSEERYDDFHRTQSQLKKLKETLPPLPTSDQLYNDNQMLQ</sequence>
<organism evidence="5">
    <name type="scientific">Haemonchus placei</name>
    <name type="common">Barber's pole worm</name>
    <dbReference type="NCBI Taxonomy" id="6290"/>
    <lineage>
        <taxon>Eukaryota</taxon>
        <taxon>Metazoa</taxon>
        <taxon>Ecdysozoa</taxon>
        <taxon>Nematoda</taxon>
        <taxon>Chromadorea</taxon>
        <taxon>Rhabditida</taxon>
        <taxon>Rhabditina</taxon>
        <taxon>Rhabditomorpha</taxon>
        <taxon>Strongyloidea</taxon>
        <taxon>Trichostrongylidae</taxon>
        <taxon>Haemonchus</taxon>
    </lineage>
</organism>